<protein>
    <submittedName>
        <fullName evidence="4">Sugar-binding protein</fullName>
    </submittedName>
</protein>
<dbReference type="SUPFAM" id="SSF102588">
    <property type="entry name" value="LmbE-like"/>
    <property type="match status" value="1"/>
</dbReference>
<dbReference type="SUPFAM" id="SSF49344">
    <property type="entry name" value="CBD9-like"/>
    <property type="match status" value="1"/>
</dbReference>
<feature type="region of interest" description="Disordered" evidence="2">
    <location>
        <begin position="414"/>
        <end position="433"/>
    </location>
</feature>
<keyword evidence="1" id="KW-0862">Zinc</keyword>
<keyword evidence="5" id="KW-1185">Reference proteome</keyword>
<name>A0ABV5ISM2_9ACTN</name>
<dbReference type="InterPro" id="IPR024078">
    <property type="entry name" value="LmbE-like_dom_sf"/>
</dbReference>
<dbReference type="InterPro" id="IPR010502">
    <property type="entry name" value="Carb-bd_dom_fam9"/>
</dbReference>
<dbReference type="Pfam" id="PF02585">
    <property type="entry name" value="PIG-L"/>
    <property type="match status" value="1"/>
</dbReference>
<proteinExistence type="predicted"/>
<dbReference type="EMBL" id="JBHMEI010000056">
    <property type="protein sequence ID" value="MFB9207506.1"/>
    <property type="molecule type" value="Genomic_DNA"/>
</dbReference>
<evidence type="ECO:0000256" key="2">
    <source>
        <dbReference type="SAM" id="MobiDB-lite"/>
    </source>
</evidence>
<reference evidence="4 5" key="1">
    <citation type="submission" date="2024-09" db="EMBL/GenBank/DDBJ databases">
        <authorList>
            <person name="Sun Q."/>
            <person name="Mori K."/>
        </authorList>
    </citation>
    <scope>NUCLEOTIDE SEQUENCE [LARGE SCALE GENOMIC DNA]</scope>
    <source>
        <strain evidence="4 5">CCM 3426</strain>
    </source>
</reference>
<dbReference type="InterPro" id="IPR003737">
    <property type="entry name" value="GlcNAc_PI_deacetylase-related"/>
</dbReference>
<sequence>MLDAWAVPPPHVDVLFVGAHPDDEYQSLSTFGQWRERDGLTTGVVTVTRGEGGGNAAGPEKGAALGRIREAEERKAVAHAGIDQVFYLDRPDFWYTLSAPLTARAWGPGTLRRLVEVIRSTRPSTVVTMDPRPFGNHGGHQLAARLAVEAFRLAADPAAFPGAGSPWRASRLLTQNWGLRGPVGPGCATAGLRDPATGLPQLGVWEGAWSPVHHTTWAQRERDAERVYRTQGFAARPAKVAGPFGCDWFSVVFDGGRPVTAPVAEQAGLRPLYAEFRDWAHAVGLPWLADRAQPDYPPPPAAMLPVARRAPVLDGAASPGEYAAPALRLTHWEGERCAAADCAATARLTRHGDDLYVLVEVTDDARGAALEKCERHWRTDAVEIALDPRGDSDDTSTTFKLGVLPYTARGGPCAARDADARQGPAPGVRVASASRPGGYAVEVRIPLALLPARPTVLRANILVYDSDTKDRTGQTRLAWSPFGSAQADPYVWGRLGRG</sequence>
<dbReference type="PANTHER" id="PTHR12993:SF11">
    <property type="entry name" value="N-ACETYLGLUCOSAMINYL-PHOSPHATIDYLINOSITOL DE-N-ACETYLASE"/>
    <property type="match status" value="1"/>
</dbReference>
<evidence type="ECO:0000259" key="3">
    <source>
        <dbReference type="Pfam" id="PF06452"/>
    </source>
</evidence>
<evidence type="ECO:0000313" key="4">
    <source>
        <dbReference type="EMBL" id="MFB9207506.1"/>
    </source>
</evidence>
<dbReference type="Pfam" id="PF06452">
    <property type="entry name" value="CBM9_1"/>
    <property type="match status" value="1"/>
</dbReference>
<comment type="caution">
    <text evidence="4">The sequence shown here is derived from an EMBL/GenBank/DDBJ whole genome shotgun (WGS) entry which is preliminary data.</text>
</comment>
<feature type="domain" description="Carbohydrate-binding" evidence="3">
    <location>
        <begin position="330"/>
        <end position="495"/>
    </location>
</feature>
<gene>
    <name evidence="4" type="ORF">ACFFV7_40405</name>
</gene>
<accession>A0ABV5ISM2</accession>
<evidence type="ECO:0000256" key="1">
    <source>
        <dbReference type="ARBA" id="ARBA00022833"/>
    </source>
</evidence>
<dbReference type="Gene3D" id="2.60.40.1190">
    <property type="match status" value="1"/>
</dbReference>
<dbReference type="PANTHER" id="PTHR12993">
    <property type="entry name" value="N-ACETYLGLUCOSAMINYL-PHOSPHATIDYLINOSITOL DE-N-ACETYLASE-RELATED"/>
    <property type="match status" value="1"/>
</dbReference>
<evidence type="ECO:0000313" key="5">
    <source>
        <dbReference type="Proteomes" id="UP001589647"/>
    </source>
</evidence>
<dbReference type="Proteomes" id="UP001589647">
    <property type="component" value="Unassembled WGS sequence"/>
</dbReference>
<organism evidence="4 5">
    <name type="scientific">Nonomuraea spiralis</name>
    <dbReference type="NCBI Taxonomy" id="46182"/>
    <lineage>
        <taxon>Bacteria</taxon>
        <taxon>Bacillati</taxon>
        <taxon>Actinomycetota</taxon>
        <taxon>Actinomycetes</taxon>
        <taxon>Streptosporangiales</taxon>
        <taxon>Streptosporangiaceae</taxon>
        <taxon>Nonomuraea</taxon>
    </lineage>
</organism>
<dbReference type="RefSeq" id="WP_189653614.1">
    <property type="nucleotide sequence ID" value="NZ_BMRC01000044.1"/>
</dbReference>
<dbReference type="Gene3D" id="3.40.50.10320">
    <property type="entry name" value="LmbE-like"/>
    <property type="match status" value="1"/>
</dbReference>